<evidence type="ECO:0000313" key="5">
    <source>
        <dbReference type="EMBL" id="TWT83249.1"/>
    </source>
</evidence>
<keyword evidence="6" id="KW-1185">Reference proteome</keyword>
<evidence type="ECO:0000256" key="3">
    <source>
        <dbReference type="SAM" id="MobiDB-lite"/>
    </source>
</evidence>
<dbReference type="Gene3D" id="3.40.720.10">
    <property type="entry name" value="Alkaline Phosphatase, subunit A"/>
    <property type="match status" value="1"/>
</dbReference>
<dbReference type="AlphaFoldDB" id="A0A5C5Z771"/>
<dbReference type="InterPro" id="IPR024607">
    <property type="entry name" value="Sulfatase_CS"/>
</dbReference>
<evidence type="ECO:0000256" key="2">
    <source>
        <dbReference type="ARBA" id="ARBA00022801"/>
    </source>
</evidence>
<name>A0A5C5Z771_9BACT</name>
<evidence type="ECO:0000313" key="6">
    <source>
        <dbReference type="Proteomes" id="UP000315010"/>
    </source>
</evidence>
<evidence type="ECO:0000256" key="1">
    <source>
        <dbReference type="ARBA" id="ARBA00008779"/>
    </source>
</evidence>
<feature type="domain" description="Sulfatase N-terminal" evidence="4">
    <location>
        <begin position="42"/>
        <end position="423"/>
    </location>
</feature>
<dbReference type="InterPro" id="IPR017850">
    <property type="entry name" value="Alkaline_phosphatase_core_sf"/>
</dbReference>
<dbReference type="PANTHER" id="PTHR43751:SF3">
    <property type="entry name" value="SULFATASE N-TERMINAL DOMAIN-CONTAINING PROTEIN"/>
    <property type="match status" value="1"/>
</dbReference>
<dbReference type="InterPro" id="IPR000917">
    <property type="entry name" value="Sulfatase_N"/>
</dbReference>
<dbReference type="EC" id="3.1.6.1" evidence="5"/>
<protein>
    <submittedName>
        <fullName evidence="5">Arylsulfatase</fullName>
        <ecNumber evidence="5">3.1.6.1</ecNumber>
    </submittedName>
</protein>
<dbReference type="GO" id="GO:0004065">
    <property type="term" value="F:arylsulfatase activity"/>
    <property type="evidence" value="ECO:0007669"/>
    <property type="project" value="UniProtKB-EC"/>
</dbReference>
<dbReference type="Proteomes" id="UP000315010">
    <property type="component" value="Unassembled WGS sequence"/>
</dbReference>
<comment type="similarity">
    <text evidence="1">Belongs to the sulfatase family.</text>
</comment>
<proteinExistence type="inferred from homology"/>
<accession>A0A5C5Z771</accession>
<dbReference type="InterPro" id="IPR052701">
    <property type="entry name" value="GAG_Ulvan_Degrading_Sulfatases"/>
</dbReference>
<evidence type="ECO:0000259" key="4">
    <source>
        <dbReference type="Pfam" id="PF00884"/>
    </source>
</evidence>
<sequence>MLIRLTHLPLIRMLALPLLLLTIASVFFWPGSACADNTKPQPNILLILVDDMGWGDLGVNFQNTRTNPKRHRTPHLDEMAESGVRLAQHYCAAPVCAPSRASLFTGVHQGNAVVRDNQFDWPLENNHTLATVLRSAGYKTWLIGKYGLHGGKEVADEEDQSPANWSAYPTKRGFDEYFGYVRHVDGHQHYPADSWPLGNSPTHIAPKQVWHNDREVSGDLTGCYTADLFTAFTKQAIIDHAKKPSAEPFFMMLAFDTPHAALQLPTMAYPEGDGVDGGMQWIGKPAHMINTASPNIDCYRHPDCDRPDWTDVEQRFATSIRRIDDCVGDLRATLDELGIADNTLIVFTSDNGPHCESYIKDESYKPTSFASYGPFDGIKRDCWEGGIRVPTLACWPGRIEPSVDRRPSQSHDWMPTFADVAGIAAPARTDGVSLIPRWISSNQPDALPSQIYIEYFNGSPTPKYDSFAVNRRGHPRKQMQVVFLDGFKGVRYVIKNATDPFEIYDVASDPSERVNLAGTSPKFIALQTRMQQRVLQLRRPNPSATRPYDDTPVPAMEPASDGKSPPMQLALYRGDYPYVPSVDGLKPERTMVVDEIDTTRLLDFQGAASWSGVIHVDETRMVHFELNSEHKAFLELHQIGLIDADFQRTTATYKESIQLEAGDHPFRLTALIDAKEITNANQNTIGLSVK</sequence>
<keyword evidence="2 5" id="KW-0378">Hydrolase</keyword>
<dbReference type="SUPFAM" id="SSF53649">
    <property type="entry name" value="Alkaline phosphatase-like"/>
    <property type="match status" value="1"/>
</dbReference>
<dbReference type="PROSITE" id="PS00523">
    <property type="entry name" value="SULFATASE_1"/>
    <property type="match status" value="1"/>
</dbReference>
<feature type="region of interest" description="Disordered" evidence="3">
    <location>
        <begin position="539"/>
        <end position="564"/>
    </location>
</feature>
<dbReference type="EMBL" id="SJPJ01000001">
    <property type="protein sequence ID" value="TWT83249.1"/>
    <property type="molecule type" value="Genomic_DNA"/>
</dbReference>
<reference evidence="5 6" key="1">
    <citation type="submission" date="2019-02" db="EMBL/GenBank/DDBJ databases">
        <title>Deep-cultivation of Planctomycetes and their phenomic and genomic characterization uncovers novel biology.</title>
        <authorList>
            <person name="Wiegand S."/>
            <person name="Jogler M."/>
            <person name="Boedeker C."/>
            <person name="Pinto D."/>
            <person name="Vollmers J."/>
            <person name="Rivas-Marin E."/>
            <person name="Kohn T."/>
            <person name="Peeters S.H."/>
            <person name="Heuer A."/>
            <person name="Rast P."/>
            <person name="Oberbeckmann S."/>
            <person name="Bunk B."/>
            <person name="Jeske O."/>
            <person name="Meyerdierks A."/>
            <person name="Storesund J.E."/>
            <person name="Kallscheuer N."/>
            <person name="Luecker S."/>
            <person name="Lage O.M."/>
            <person name="Pohl T."/>
            <person name="Merkel B.J."/>
            <person name="Hornburger P."/>
            <person name="Mueller R.-W."/>
            <person name="Bruemmer F."/>
            <person name="Labrenz M."/>
            <person name="Spormann A.M."/>
            <person name="Op Den Camp H."/>
            <person name="Overmann J."/>
            <person name="Amann R."/>
            <person name="Jetten M.S.M."/>
            <person name="Mascher T."/>
            <person name="Medema M.H."/>
            <person name="Devos D.P."/>
            <person name="Kaster A.-K."/>
            <person name="Ovreas L."/>
            <person name="Rohde M."/>
            <person name="Galperin M.Y."/>
            <person name="Jogler C."/>
        </authorList>
    </citation>
    <scope>NUCLEOTIDE SEQUENCE [LARGE SCALE GENOMIC DNA]</scope>
    <source>
        <strain evidence="5 6">CA13</strain>
    </source>
</reference>
<dbReference type="PANTHER" id="PTHR43751">
    <property type="entry name" value="SULFATASE"/>
    <property type="match status" value="1"/>
</dbReference>
<gene>
    <name evidence="5" type="primary">atsA_92</name>
    <name evidence="5" type="ORF">CA13_47140</name>
</gene>
<organism evidence="5 6">
    <name type="scientific">Novipirellula herctigrandis</name>
    <dbReference type="NCBI Taxonomy" id="2527986"/>
    <lineage>
        <taxon>Bacteria</taxon>
        <taxon>Pseudomonadati</taxon>
        <taxon>Planctomycetota</taxon>
        <taxon>Planctomycetia</taxon>
        <taxon>Pirellulales</taxon>
        <taxon>Pirellulaceae</taxon>
        <taxon>Novipirellula</taxon>
    </lineage>
</organism>
<comment type="caution">
    <text evidence="5">The sequence shown here is derived from an EMBL/GenBank/DDBJ whole genome shotgun (WGS) entry which is preliminary data.</text>
</comment>
<dbReference type="Pfam" id="PF00884">
    <property type="entry name" value="Sulfatase"/>
    <property type="match status" value="1"/>
</dbReference>